<evidence type="ECO:0000313" key="2">
    <source>
        <dbReference type="EMBL" id="RPD42819.1"/>
    </source>
</evidence>
<comment type="caution">
    <text evidence="2">The sequence shown here is derived from an EMBL/GenBank/DDBJ whole genome shotgun (WGS) entry which is preliminary data.</text>
</comment>
<evidence type="ECO:0000313" key="3">
    <source>
        <dbReference type="Proteomes" id="UP000279089"/>
    </source>
</evidence>
<reference evidence="3" key="1">
    <citation type="submission" date="2018-11" db="EMBL/GenBank/DDBJ databases">
        <title>Chitinophaga lutea sp.nov., isolate from arsenic contaminated soil.</title>
        <authorList>
            <person name="Zong Y."/>
        </authorList>
    </citation>
    <scope>NUCLEOTIDE SEQUENCE [LARGE SCALE GENOMIC DNA]</scope>
    <source>
        <strain evidence="3">YLT18</strain>
    </source>
</reference>
<dbReference type="Gene3D" id="2.60.40.60">
    <property type="entry name" value="Cadherins"/>
    <property type="match status" value="1"/>
</dbReference>
<evidence type="ECO:0000259" key="1">
    <source>
        <dbReference type="PROSITE" id="PS50268"/>
    </source>
</evidence>
<dbReference type="GO" id="GO:0005509">
    <property type="term" value="F:calcium ion binding"/>
    <property type="evidence" value="ECO:0007669"/>
    <property type="project" value="InterPro"/>
</dbReference>
<gene>
    <name evidence="2" type="ORF">EG028_00535</name>
</gene>
<feature type="domain" description="Cadherin" evidence="1">
    <location>
        <begin position="64"/>
        <end position="165"/>
    </location>
</feature>
<dbReference type="RefSeq" id="WP_120514099.1">
    <property type="nucleotide sequence ID" value="NZ_QXZY01000001.1"/>
</dbReference>
<accession>A0A3N4MTG9</accession>
<dbReference type="AlphaFoldDB" id="A0A3N4MTG9"/>
<dbReference type="SUPFAM" id="SSF49313">
    <property type="entry name" value="Cadherin-like"/>
    <property type="match status" value="1"/>
</dbReference>
<dbReference type="InterPro" id="IPR002126">
    <property type="entry name" value="Cadherin-like_dom"/>
</dbReference>
<sequence>MNAAVPYTTIRRSSLRGAMMLWGTLGLCPGMVSAGNITPGQQAGFSIPGSLTAPYSLNLSSTLVHENNAIGTLIGTFSTDPEAGVCTYSLVEGDNCADNNLFTIAGNTLKTLTILDFESKVNRYIRVRCTDANGDFIEKAFQIEVIDVYEVNNTLEATNIVTPNGDGINDTWVIRNLPPHSMNEVRIMDRSGRVVYHRRNYSNDWNGQLTNGGQLSEGVYFYIIDFGAGLNLFKGSITLIRSNR</sequence>
<organism evidence="2 3">
    <name type="scientific">Chitinophaga barathri</name>
    <dbReference type="NCBI Taxonomy" id="1647451"/>
    <lineage>
        <taxon>Bacteria</taxon>
        <taxon>Pseudomonadati</taxon>
        <taxon>Bacteroidota</taxon>
        <taxon>Chitinophagia</taxon>
        <taxon>Chitinophagales</taxon>
        <taxon>Chitinophagaceae</taxon>
        <taxon>Chitinophaga</taxon>
    </lineage>
</organism>
<name>A0A3N4MTG9_9BACT</name>
<dbReference type="Pfam" id="PF13585">
    <property type="entry name" value="CHU_C"/>
    <property type="match status" value="1"/>
</dbReference>
<dbReference type="GO" id="GO:0007156">
    <property type="term" value="P:homophilic cell adhesion via plasma membrane adhesion molecules"/>
    <property type="evidence" value="ECO:0007669"/>
    <property type="project" value="InterPro"/>
</dbReference>
<dbReference type="Proteomes" id="UP000279089">
    <property type="component" value="Unassembled WGS sequence"/>
</dbReference>
<dbReference type="InterPro" id="IPR015919">
    <property type="entry name" value="Cadherin-like_sf"/>
</dbReference>
<dbReference type="PROSITE" id="PS50268">
    <property type="entry name" value="CADHERIN_2"/>
    <property type="match status" value="1"/>
</dbReference>
<protein>
    <recommendedName>
        <fullName evidence="1">Cadherin domain-containing protein</fullName>
    </recommendedName>
</protein>
<dbReference type="NCBIfam" id="TIGR04131">
    <property type="entry name" value="Bac_Flav_CTERM"/>
    <property type="match status" value="1"/>
</dbReference>
<keyword evidence="3" id="KW-1185">Reference proteome</keyword>
<dbReference type="GO" id="GO:0016020">
    <property type="term" value="C:membrane"/>
    <property type="evidence" value="ECO:0007669"/>
    <property type="project" value="InterPro"/>
</dbReference>
<proteinExistence type="predicted"/>
<dbReference type="EMBL" id="RMBX01000001">
    <property type="protein sequence ID" value="RPD42819.1"/>
    <property type="molecule type" value="Genomic_DNA"/>
</dbReference>
<dbReference type="OrthoDB" id="9765926at2"/>
<dbReference type="InterPro" id="IPR026341">
    <property type="entry name" value="T9SS_type_B"/>
</dbReference>